<feature type="coiled-coil region" evidence="1">
    <location>
        <begin position="94"/>
        <end position="139"/>
    </location>
</feature>
<evidence type="ECO:0000313" key="3">
    <source>
        <dbReference type="Proteomes" id="UP000694891"/>
    </source>
</evidence>
<feature type="region of interest" description="Disordered" evidence="2">
    <location>
        <begin position="23"/>
        <end position="59"/>
    </location>
</feature>
<keyword evidence="3" id="KW-1185">Reference proteome</keyword>
<proteinExistence type="predicted"/>
<gene>
    <name evidence="4" type="primary">LOC103375281</name>
</gene>
<dbReference type="GeneID" id="103375281"/>
<evidence type="ECO:0000256" key="1">
    <source>
        <dbReference type="SAM" id="Coils"/>
    </source>
</evidence>
<feature type="compositionally biased region" description="Basic and acidic residues" evidence="2">
    <location>
        <begin position="24"/>
        <end position="41"/>
    </location>
</feature>
<accession>A0A9Y4NUE7</accession>
<sequence>MACVVVGIVIGAGGAVIIMRKCKPRSDRSNDSDSSPDRGTPENEDVDQGLRVHDQSQRRVPLFTCGTTNNDGMQQMVRVMEQMVRVMKQTVRVLNKLQTELEKQTGDVRQKVENVEKDKKTNKKELESVEAELKEREANFDKPEYLVRRKEELLHTEWKWDEIKRIYDQQQINIDKMMELLVCENVTESLERSATDAGRYTAVTYETET</sequence>
<dbReference type="Proteomes" id="UP000694891">
    <property type="component" value="Unplaced"/>
</dbReference>
<keyword evidence="1" id="KW-0175">Coiled coil</keyword>
<organism evidence="3 4">
    <name type="scientific">Stegastes partitus</name>
    <name type="common">bicolor damselfish</name>
    <dbReference type="NCBI Taxonomy" id="144197"/>
    <lineage>
        <taxon>Eukaryota</taxon>
        <taxon>Metazoa</taxon>
        <taxon>Chordata</taxon>
        <taxon>Craniata</taxon>
        <taxon>Vertebrata</taxon>
        <taxon>Euteleostomi</taxon>
        <taxon>Actinopterygii</taxon>
        <taxon>Neopterygii</taxon>
        <taxon>Teleostei</taxon>
        <taxon>Neoteleostei</taxon>
        <taxon>Acanthomorphata</taxon>
        <taxon>Ovalentaria</taxon>
        <taxon>Pomacentridae</taxon>
        <taxon>Stegastes</taxon>
    </lineage>
</organism>
<evidence type="ECO:0000256" key="2">
    <source>
        <dbReference type="SAM" id="MobiDB-lite"/>
    </source>
</evidence>
<protein>
    <submittedName>
        <fullName evidence="4">Uncharacterized protein LOC103375281</fullName>
    </submittedName>
</protein>
<feature type="compositionally biased region" description="Basic and acidic residues" evidence="2">
    <location>
        <begin position="48"/>
        <end position="57"/>
    </location>
</feature>
<dbReference type="RefSeq" id="XP_008303733.1">
    <property type="nucleotide sequence ID" value="XM_008305511.1"/>
</dbReference>
<reference evidence="4" key="1">
    <citation type="submission" date="2025-08" db="UniProtKB">
        <authorList>
            <consortium name="RefSeq"/>
        </authorList>
    </citation>
    <scope>IDENTIFICATION</scope>
</reference>
<dbReference type="AlphaFoldDB" id="A0A9Y4NUE7"/>
<evidence type="ECO:0000313" key="4">
    <source>
        <dbReference type="RefSeq" id="XP_008303733.1"/>
    </source>
</evidence>
<name>A0A9Y4NUE7_9TELE</name>